<feature type="active site" description="Nucleophile" evidence="2">
    <location>
        <position position="47"/>
    </location>
</feature>
<evidence type="ECO:0000256" key="1">
    <source>
        <dbReference type="ARBA" id="ARBA00023098"/>
    </source>
</evidence>
<dbReference type="PROSITE" id="PS51635">
    <property type="entry name" value="PNPLA"/>
    <property type="match status" value="1"/>
</dbReference>
<dbReference type="Proteomes" id="UP001060566">
    <property type="component" value="Unassembled WGS sequence"/>
</dbReference>
<proteinExistence type="predicted"/>
<dbReference type="Gene3D" id="3.40.1090.10">
    <property type="entry name" value="Cytosolic phospholipase A2 catalytic domain"/>
    <property type="match status" value="1"/>
</dbReference>
<evidence type="ECO:0000313" key="6">
    <source>
        <dbReference type="Proteomes" id="UP001060566"/>
    </source>
</evidence>
<protein>
    <submittedName>
        <fullName evidence="5">Patatin-like phospholipase family protein</fullName>
    </submittedName>
</protein>
<feature type="active site" description="Proton acceptor" evidence="2">
    <location>
        <position position="185"/>
    </location>
</feature>
<evidence type="ECO:0000259" key="4">
    <source>
        <dbReference type="PROSITE" id="PS51635"/>
    </source>
</evidence>
<evidence type="ECO:0000313" key="5">
    <source>
        <dbReference type="EMBL" id="MCW1239209.1"/>
    </source>
</evidence>
<dbReference type="RefSeq" id="WP_264461531.1">
    <property type="nucleotide sequence ID" value="NZ_JAOXJG010000005.1"/>
</dbReference>
<dbReference type="PANTHER" id="PTHR46394:SF1">
    <property type="entry name" value="PNPLA DOMAIN-CONTAINING PROTEIN"/>
    <property type="match status" value="1"/>
</dbReference>
<evidence type="ECO:0000256" key="3">
    <source>
        <dbReference type="SAM" id="Phobius"/>
    </source>
</evidence>
<organism evidence="5 6">
    <name type="scientific">Bacillus pretiosus</name>
    <dbReference type="NCBI Taxonomy" id="2983392"/>
    <lineage>
        <taxon>Bacteria</taxon>
        <taxon>Bacillati</taxon>
        <taxon>Bacillota</taxon>
        <taxon>Bacilli</taxon>
        <taxon>Bacillales</taxon>
        <taxon>Bacillaceae</taxon>
        <taxon>Bacillus</taxon>
    </lineage>
</organism>
<dbReference type="CDD" id="cd07207">
    <property type="entry name" value="Pat_ExoU_VipD_like"/>
    <property type="match status" value="1"/>
</dbReference>
<reference evidence="5" key="1">
    <citation type="submission" date="2022-10" db="EMBL/GenBank/DDBJ databases">
        <title>De novo draft assembly of the Pseudomonas pretiosus genome isolated from the plants rhizorohere.</title>
        <authorList>
            <person name="Robas M."/>
            <person name="Fernandez V.M."/>
            <person name="Provanza A."/>
            <person name="Jimenez P.A."/>
        </authorList>
    </citation>
    <scope>NUCLEOTIDE SEQUENCE</scope>
    <source>
        <strain evidence="5">SAICEU11T</strain>
    </source>
</reference>
<feature type="short sequence motif" description="GXGXXG" evidence="2">
    <location>
        <begin position="15"/>
        <end position="20"/>
    </location>
</feature>
<feature type="transmembrane region" description="Helical" evidence="3">
    <location>
        <begin position="12"/>
        <end position="31"/>
    </location>
</feature>
<dbReference type="SUPFAM" id="SSF52151">
    <property type="entry name" value="FabD/lysophospholipase-like"/>
    <property type="match status" value="1"/>
</dbReference>
<keyword evidence="2" id="KW-0442">Lipid degradation</keyword>
<dbReference type="PANTHER" id="PTHR46394">
    <property type="entry name" value="ANNEXIN"/>
    <property type="match status" value="1"/>
</dbReference>
<keyword evidence="3" id="KW-0812">Transmembrane</keyword>
<dbReference type="InterPro" id="IPR016035">
    <property type="entry name" value="Acyl_Trfase/lysoPLipase"/>
</dbReference>
<dbReference type="Pfam" id="PF01734">
    <property type="entry name" value="Patatin"/>
    <property type="match status" value="1"/>
</dbReference>
<keyword evidence="3" id="KW-0472">Membrane</keyword>
<comment type="caution">
    <text evidence="5">The sequence shown here is derived from an EMBL/GenBank/DDBJ whole genome shotgun (WGS) entry which is preliminary data.</text>
</comment>
<keyword evidence="1 2" id="KW-0443">Lipid metabolism</keyword>
<feature type="domain" description="PNPLA" evidence="4">
    <location>
        <begin position="11"/>
        <end position="198"/>
    </location>
</feature>
<dbReference type="GeneID" id="301197971"/>
<evidence type="ECO:0000256" key="2">
    <source>
        <dbReference type="PROSITE-ProRule" id="PRU01161"/>
    </source>
</evidence>
<keyword evidence="2" id="KW-0378">Hydrolase</keyword>
<dbReference type="InterPro" id="IPR002641">
    <property type="entry name" value="PNPLA_dom"/>
</dbReference>
<sequence length="344" mass="39711">MPMSQYPFKNLVFEGGGVTGLVYIGVLDILYSKKNFMDNIKRVGGTSAGAIVALLVSLNYTFDEIEEELKKLDMKNFMDDDWGIIADTSRFFLKYGWHKGEELLKWIKKIIENKTGNPNTTFEDINKSNNFKDLYIVGTNLSSHFSEIFSFEKTPQMHLAQAVRISISIPLFFEAVTYNDSIYIDGGVLNNYPVQLFDRKNYLINKENSSQPEHYKKIQTDESPGNPLVYNMETLGFRVDTKIQSNILQQKQIKNYTITNIYDFVKNLVGTVMDFQQNISYLDDDFDRTIYIDSLNVSAIDFNLTENTIENLIKSGKSCTEDYFKTYNNIEIPRKNRPNTENQI</sequence>
<dbReference type="EMBL" id="JAOXJG010000005">
    <property type="protein sequence ID" value="MCW1239209.1"/>
    <property type="molecule type" value="Genomic_DNA"/>
</dbReference>
<keyword evidence="3" id="KW-1133">Transmembrane helix</keyword>
<feature type="short sequence motif" description="DGA/G" evidence="2">
    <location>
        <begin position="185"/>
        <end position="187"/>
    </location>
</feature>
<keyword evidence="6" id="KW-1185">Reference proteome</keyword>
<gene>
    <name evidence="5" type="ORF">NGM45_09005</name>
</gene>
<dbReference type="InterPro" id="IPR052580">
    <property type="entry name" value="Lipid_Hydrolase"/>
</dbReference>
<feature type="short sequence motif" description="GXSXG" evidence="2">
    <location>
        <begin position="45"/>
        <end position="49"/>
    </location>
</feature>
<accession>A0ABT3EQW7</accession>
<name>A0ABT3EQW7_9BACI</name>